<dbReference type="OrthoDB" id="40334at2759"/>
<reference evidence="1" key="1">
    <citation type="journal article" date="2022" name="Front. Genet.">
        <title>Chromosome-Scale Assembly of the Dendrobium nobile Genome Provides Insights Into the Molecular Mechanism of the Biosynthesis of the Medicinal Active Ingredient of Dendrobium.</title>
        <authorList>
            <person name="Xu Q."/>
            <person name="Niu S.-C."/>
            <person name="Li K.-L."/>
            <person name="Zheng P.-J."/>
            <person name="Zhang X.-J."/>
            <person name="Jia Y."/>
            <person name="Liu Y."/>
            <person name="Niu Y.-X."/>
            <person name="Yu L.-H."/>
            <person name="Chen D.-F."/>
            <person name="Zhang G.-Q."/>
        </authorList>
    </citation>
    <scope>NUCLEOTIDE SEQUENCE</scope>
    <source>
        <tissue evidence="1">Leaf</tissue>
    </source>
</reference>
<comment type="caution">
    <text evidence="1">The sequence shown here is derived from an EMBL/GenBank/DDBJ whole genome shotgun (WGS) entry which is preliminary data.</text>
</comment>
<dbReference type="Gene3D" id="3.40.30.10">
    <property type="entry name" value="Glutaredoxin"/>
    <property type="match status" value="1"/>
</dbReference>
<dbReference type="PANTHER" id="PTHR28630:SF11">
    <property type="entry name" value="THIOREDOXIN-LIKE PROTEIN AAED1, CHLOROPLASTIC"/>
    <property type="match status" value="1"/>
</dbReference>
<evidence type="ECO:0000313" key="2">
    <source>
        <dbReference type="Proteomes" id="UP000829196"/>
    </source>
</evidence>
<protein>
    <recommendedName>
        <fullName evidence="3">Thioredoxin-like protein AAED1, chloroplastic</fullName>
    </recommendedName>
</protein>
<evidence type="ECO:0008006" key="3">
    <source>
        <dbReference type="Google" id="ProtNLM"/>
    </source>
</evidence>
<dbReference type="InterPro" id="IPR036249">
    <property type="entry name" value="Thioredoxin-like_sf"/>
</dbReference>
<evidence type="ECO:0000313" key="1">
    <source>
        <dbReference type="EMBL" id="KAI0526819.1"/>
    </source>
</evidence>
<dbReference type="SUPFAM" id="SSF52833">
    <property type="entry name" value="Thioredoxin-like"/>
    <property type="match status" value="1"/>
</dbReference>
<dbReference type="EMBL" id="JAGYWB010000003">
    <property type="protein sequence ID" value="KAI0526819.1"/>
    <property type="molecule type" value="Genomic_DNA"/>
</dbReference>
<dbReference type="PANTHER" id="PTHR28630">
    <property type="match status" value="1"/>
</dbReference>
<dbReference type="Proteomes" id="UP000829196">
    <property type="component" value="Unassembled WGS sequence"/>
</dbReference>
<keyword evidence="2" id="KW-1185">Reference proteome</keyword>
<sequence length="266" mass="29325">MAMNLAITTPLTAPRLSLIRPSASAHLRNSSYPNMIVSTYHTKKSCRFSRFLSPIPSTVSSSGIASTASDEDITSSLEKVEVYDLMGKAIPIFDLWRDRKAVVAFARHFGCVLCRKRADILASKKDLMDAAGAALVLIAPGTVDQAIAFFEQTQFKGEVYADPTHSSFDALNFAYGVSTTFTPKAGMKIIESYLEGYRQDWGLSFKENTRSKGGWQQGGILVAGPGTSNISYFHKLHQKWKHVSIYTHKLVTKKENEGLEAQGMKC</sequence>
<gene>
    <name evidence="1" type="ORF">KFK09_002411</name>
</gene>
<dbReference type="Pfam" id="PF13911">
    <property type="entry name" value="AhpC-TSA_2"/>
    <property type="match status" value="1"/>
</dbReference>
<dbReference type="CDD" id="cd02970">
    <property type="entry name" value="PRX_like2"/>
    <property type="match status" value="1"/>
</dbReference>
<name>A0A8T3C3S1_DENNO</name>
<organism evidence="1 2">
    <name type="scientific">Dendrobium nobile</name>
    <name type="common">Orchid</name>
    <dbReference type="NCBI Taxonomy" id="94219"/>
    <lineage>
        <taxon>Eukaryota</taxon>
        <taxon>Viridiplantae</taxon>
        <taxon>Streptophyta</taxon>
        <taxon>Embryophyta</taxon>
        <taxon>Tracheophyta</taxon>
        <taxon>Spermatophyta</taxon>
        <taxon>Magnoliopsida</taxon>
        <taxon>Liliopsida</taxon>
        <taxon>Asparagales</taxon>
        <taxon>Orchidaceae</taxon>
        <taxon>Epidendroideae</taxon>
        <taxon>Malaxideae</taxon>
        <taxon>Dendrobiinae</taxon>
        <taxon>Dendrobium</taxon>
    </lineage>
</organism>
<accession>A0A8T3C3S1</accession>
<dbReference type="InterPro" id="IPR032801">
    <property type="entry name" value="PXL2A/B/C"/>
</dbReference>
<dbReference type="SMR" id="A0A8T3C3S1"/>
<dbReference type="AlphaFoldDB" id="A0A8T3C3S1"/>
<proteinExistence type="predicted"/>
<dbReference type="GO" id="GO:0009507">
    <property type="term" value="C:chloroplast"/>
    <property type="evidence" value="ECO:0007669"/>
    <property type="project" value="TreeGrafter"/>
</dbReference>